<accession>A0A367RS71</accession>
<feature type="transmembrane region" description="Helical" evidence="1">
    <location>
        <begin position="93"/>
        <end position="118"/>
    </location>
</feature>
<reference evidence="2" key="1">
    <citation type="submission" date="2016-04" db="EMBL/GenBank/DDBJ databases">
        <authorList>
            <person name="Tabuchi Yagui T.R."/>
        </authorList>
    </citation>
    <scope>NUCLEOTIDE SEQUENCE [LARGE SCALE GENOMIC DNA]</scope>
    <source>
        <strain evidence="2">NIES-26</strain>
    </source>
</reference>
<evidence type="ECO:0000256" key="1">
    <source>
        <dbReference type="SAM" id="Phobius"/>
    </source>
</evidence>
<evidence type="ECO:0000313" key="3">
    <source>
        <dbReference type="Proteomes" id="UP000252107"/>
    </source>
</evidence>
<feature type="transmembrane region" description="Helical" evidence="1">
    <location>
        <begin position="61"/>
        <end position="81"/>
    </location>
</feature>
<dbReference type="Proteomes" id="UP000252107">
    <property type="component" value="Unassembled WGS sequence"/>
</dbReference>
<organism evidence="2 3">
    <name type="scientific">Nostoc minutum NIES-26</name>
    <dbReference type="NCBI Taxonomy" id="1844469"/>
    <lineage>
        <taxon>Bacteria</taxon>
        <taxon>Bacillati</taxon>
        <taxon>Cyanobacteriota</taxon>
        <taxon>Cyanophyceae</taxon>
        <taxon>Nostocales</taxon>
        <taxon>Nostocaceae</taxon>
        <taxon>Nostoc</taxon>
    </lineage>
</organism>
<evidence type="ECO:0000313" key="2">
    <source>
        <dbReference type="EMBL" id="RCJ38691.1"/>
    </source>
</evidence>
<proteinExistence type="predicted"/>
<gene>
    <name evidence="2" type="ORF">A6770_39500</name>
</gene>
<keyword evidence="1" id="KW-1133">Transmembrane helix</keyword>
<feature type="transmembrane region" description="Helical" evidence="1">
    <location>
        <begin position="12"/>
        <end position="31"/>
    </location>
</feature>
<keyword evidence="1" id="KW-0472">Membrane</keyword>
<keyword evidence="1" id="KW-0812">Transmembrane</keyword>
<sequence>MVFQSIRRKSIFSLIFLLLVTLASGIFIYFISPLRDPTFQPNSGNAGSLIPWAKGITETHWLWGANVLAFLLSSNLTLIAWQKWVFHKNHQWLRLTLMVVVWILLFIFFWIAFISHLFSQWLVD</sequence>
<comment type="caution">
    <text evidence="2">The sequence shown here is derived from an EMBL/GenBank/DDBJ whole genome shotgun (WGS) entry which is preliminary data.</text>
</comment>
<name>A0A367RS71_9NOSO</name>
<protein>
    <submittedName>
        <fullName evidence="2">Uncharacterized protein</fullName>
    </submittedName>
</protein>
<keyword evidence="3" id="KW-1185">Reference proteome</keyword>
<dbReference type="EMBL" id="LXQD01000091">
    <property type="protein sequence ID" value="RCJ38691.1"/>
    <property type="molecule type" value="Genomic_DNA"/>
</dbReference>
<dbReference type="AlphaFoldDB" id="A0A367RS71"/>